<dbReference type="InterPro" id="IPR037923">
    <property type="entry name" value="HTH-like"/>
</dbReference>
<dbReference type="PANTHER" id="PTHR43280:SF2">
    <property type="entry name" value="HTH-TYPE TRANSCRIPTIONAL REGULATOR EXSA"/>
    <property type="match status" value="1"/>
</dbReference>
<evidence type="ECO:0000256" key="3">
    <source>
        <dbReference type="ARBA" id="ARBA00023163"/>
    </source>
</evidence>
<evidence type="ECO:0000259" key="4">
    <source>
        <dbReference type="PROSITE" id="PS01124"/>
    </source>
</evidence>
<dbReference type="InterPro" id="IPR018060">
    <property type="entry name" value="HTH_AraC"/>
</dbReference>
<dbReference type="Pfam" id="PF12833">
    <property type="entry name" value="HTH_18"/>
    <property type="match status" value="1"/>
</dbReference>
<dbReference type="InterPro" id="IPR014710">
    <property type="entry name" value="RmlC-like_jellyroll"/>
</dbReference>
<dbReference type="InterPro" id="IPR018062">
    <property type="entry name" value="HTH_AraC-typ_CS"/>
</dbReference>
<dbReference type="PROSITE" id="PS01124">
    <property type="entry name" value="HTH_ARAC_FAMILY_2"/>
    <property type="match status" value="1"/>
</dbReference>
<keyword evidence="6" id="KW-1185">Reference proteome</keyword>
<accession>A0A368W8I6</accession>
<dbReference type="Gene3D" id="2.60.120.10">
    <property type="entry name" value="Jelly Rolls"/>
    <property type="match status" value="1"/>
</dbReference>
<dbReference type="PANTHER" id="PTHR43280">
    <property type="entry name" value="ARAC-FAMILY TRANSCRIPTIONAL REGULATOR"/>
    <property type="match status" value="1"/>
</dbReference>
<dbReference type="RefSeq" id="WP_114379485.1">
    <property type="nucleotide sequence ID" value="NZ_QPJD01000004.1"/>
</dbReference>
<sequence length="297" mass="34006">MNFPPIHMDHMDVKIPFGDLMLNILYVRFGYFYSSFREHAHSNKSYELHFIPQGQGTLVANGQRYPISANTLFMTGPDVTHEQITNPEDPMAEYCICFEVIGDIEGLANKTTKEQDLAHMADIVVRTPFWIGQDTQQMLPLFQQLAHETTQQHIGYYSMVIGIIEQLIIRLVRNYTSNQPSLRPVQLKTLDDNRLVIIENSFLGEYATITLQSLADRLGLSVRQTERTLKSRYGVSFTQKRQQARMSAAAYFLATTPMSVSRIAEQTGFATLEHFSQTFKKLYGITPSAYREHHKLS</sequence>
<feature type="domain" description="HTH araC/xylS-type" evidence="4">
    <location>
        <begin position="192"/>
        <end position="293"/>
    </location>
</feature>
<protein>
    <submittedName>
        <fullName evidence="5">AraC-like protein</fullName>
    </submittedName>
</protein>
<reference evidence="5 6" key="1">
    <citation type="submission" date="2018-07" db="EMBL/GenBank/DDBJ databases">
        <title>Genomic Encyclopedia of Type Strains, Phase III (KMG-III): the genomes of soil and plant-associated and newly described type strains.</title>
        <authorList>
            <person name="Whitman W."/>
        </authorList>
    </citation>
    <scope>NUCLEOTIDE SEQUENCE [LARGE SCALE GENOMIC DNA]</scope>
    <source>
        <strain evidence="5 6">CECT 7506</strain>
    </source>
</reference>
<dbReference type="InterPro" id="IPR009057">
    <property type="entry name" value="Homeodomain-like_sf"/>
</dbReference>
<dbReference type="OrthoDB" id="145012at2"/>
<dbReference type="Proteomes" id="UP000252415">
    <property type="component" value="Unassembled WGS sequence"/>
</dbReference>
<dbReference type="GO" id="GO:0003700">
    <property type="term" value="F:DNA-binding transcription factor activity"/>
    <property type="evidence" value="ECO:0007669"/>
    <property type="project" value="InterPro"/>
</dbReference>
<dbReference type="SUPFAM" id="SSF51215">
    <property type="entry name" value="Regulatory protein AraC"/>
    <property type="match status" value="1"/>
</dbReference>
<evidence type="ECO:0000256" key="1">
    <source>
        <dbReference type="ARBA" id="ARBA00023015"/>
    </source>
</evidence>
<comment type="caution">
    <text evidence="5">The sequence shown here is derived from an EMBL/GenBank/DDBJ whole genome shotgun (WGS) entry which is preliminary data.</text>
</comment>
<keyword evidence="1" id="KW-0805">Transcription regulation</keyword>
<dbReference type="Pfam" id="PF02311">
    <property type="entry name" value="AraC_binding"/>
    <property type="match status" value="1"/>
</dbReference>
<dbReference type="AlphaFoldDB" id="A0A368W8I6"/>
<dbReference type="EMBL" id="QPJD01000004">
    <property type="protein sequence ID" value="RCW49585.1"/>
    <property type="molecule type" value="Genomic_DNA"/>
</dbReference>
<organism evidence="5 6">
    <name type="scientific">Paenibacillus prosopidis</name>
    <dbReference type="NCBI Taxonomy" id="630520"/>
    <lineage>
        <taxon>Bacteria</taxon>
        <taxon>Bacillati</taxon>
        <taxon>Bacillota</taxon>
        <taxon>Bacilli</taxon>
        <taxon>Bacillales</taxon>
        <taxon>Paenibacillaceae</taxon>
        <taxon>Paenibacillus</taxon>
    </lineage>
</organism>
<keyword evidence="3" id="KW-0804">Transcription</keyword>
<dbReference type="InterPro" id="IPR020449">
    <property type="entry name" value="Tscrpt_reg_AraC-type_HTH"/>
</dbReference>
<dbReference type="PROSITE" id="PS00041">
    <property type="entry name" value="HTH_ARAC_FAMILY_1"/>
    <property type="match status" value="1"/>
</dbReference>
<dbReference type="GO" id="GO:0043565">
    <property type="term" value="F:sequence-specific DNA binding"/>
    <property type="evidence" value="ECO:0007669"/>
    <property type="project" value="InterPro"/>
</dbReference>
<keyword evidence="2" id="KW-0238">DNA-binding</keyword>
<dbReference type="PRINTS" id="PR00032">
    <property type="entry name" value="HTHARAC"/>
</dbReference>
<dbReference type="SMART" id="SM00342">
    <property type="entry name" value="HTH_ARAC"/>
    <property type="match status" value="1"/>
</dbReference>
<name>A0A368W8I6_9BACL</name>
<proteinExistence type="predicted"/>
<evidence type="ECO:0000256" key="2">
    <source>
        <dbReference type="ARBA" id="ARBA00023125"/>
    </source>
</evidence>
<dbReference type="SUPFAM" id="SSF46689">
    <property type="entry name" value="Homeodomain-like"/>
    <property type="match status" value="1"/>
</dbReference>
<gene>
    <name evidence="5" type="ORF">DFP97_104243</name>
</gene>
<evidence type="ECO:0000313" key="5">
    <source>
        <dbReference type="EMBL" id="RCW49585.1"/>
    </source>
</evidence>
<dbReference type="InterPro" id="IPR003313">
    <property type="entry name" value="AraC-bd"/>
</dbReference>
<evidence type="ECO:0000313" key="6">
    <source>
        <dbReference type="Proteomes" id="UP000252415"/>
    </source>
</evidence>
<dbReference type="Gene3D" id="1.10.10.60">
    <property type="entry name" value="Homeodomain-like"/>
    <property type="match status" value="2"/>
</dbReference>